<dbReference type="InterPro" id="IPR035177">
    <property type="entry name" value="TssN"/>
</dbReference>
<reference evidence="2 3" key="1">
    <citation type="submission" date="2015-09" db="EMBL/GenBank/DDBJ databases">
        <authorList>
            <consortium name="Pathogen Informatics"/>
        </authorList>
    </citation>
    <scope>NUCLEOTIDE SEQUENCE [LARGE SCALE GENOMIC DNA]</scope>
    <source>
        <strain evidence="2 3">2789STDY5834847</strain>
    </source>
</reference>
<dbReference type="RefSeq" id="WP_057098215.1">
    <property type="nucleotide sequence ID" value="NZ_CP072239.1"/>
</dbReference>
<evidence type="ECO:0000313" key="2">
    <source>
        <dbReference type="EMBL" id="CUP55296.1"/>
    </source>
</evidence>
<keyword evidence="1" id="KW-0472">Membrane</keyword>
<feature type="transmembrane region" description="Helical" evidence="1">
    <location>
        <begin position="67"/>
        <end position="84"/>
    </location>
</feature>
<proteinExistence type="predicted"/>
<dbReference type="Pfam" id="PF17555">
    <property type="entry name" value="TssN"/>
    <property type="match status" value="1"/>
</dbReference>
<feature type="transmembrane region" description="Helical" evidence="1">
    <location>
        <begin position="105"/>
        <end position="125"/>
    </location>
</feature>
<dbReference type="EMBL" id="CZAF01000014">
    <property type="protein sequence ID" value="CUP55296.1"/>
    <property type="molecule type" value="Genomic_DNA"/>
</dbReference>
<feature type="transmembrane region" description="Helical" evidence="1">
    <location>
        <begin position="131"/>
        <end position="148"/>
    </location>
</feature>
<feature type="transmembrane region" description="Helical" evidence="1">
    <location>
        <begin position="42"/>
        <end position="61"/>
    </location>
</feature>
<keyword evidence="1 2" id="KW-0812">Transmembrane</keyword>
<sequence>MNPVTQHLISSYLLMPLLTVIFGIAAYFIARKNKLLNNKKLIAYLLLCGIILALPGLSGFMDYNFMPYAYILLVILYWTAGYYNRLILRKVFASSKEMPSFGIQCLLTVTVMLLGAGLFSVVFNLCNELQYGIWASTCLLPFAFPLLYSQTVNSYFDIPIEIYKVWKYSEEYDSDTLYINRERSIVMDVDIFRRVDDPASERITGKASEDVIFGQWFQRMIDDCNLKSPSSPIVYKNEGGAYYEWVFYTKPSFFKRRRYIDPGVTLAGNKLKRHDVIIAKRVANELIKYNEY</sequence>
<evidence type="ECO:0000313" key="3">
    <source>
        <dbReference type="Proteomes" id="UP000095614"/>
    </source>
</evidence>
<dbReference type="OrthoDB" id="1024052at2"/>
<dbReference type="AlphaFoldDB" id="A0A174P5Z1"/>
<evidence type="ECO:0000256" key="1">
    <source>
        <dbReference type="SAM" id="Phobius"/>
    </source>
</evidence>
<keyword evidence="1" id="KW-1133">Transmembrane helix</keyword>
<protein>
    <submittedName>
        <fullName evidence="2">Putative transmembrane protein</fullName>
    </submittedName>
</protein>
<dbReference type="Proteomes" id="UP000095614">
    <property type="component" value="Unassembled WGS sequence"/>
</dbReference>
<accession>A0A174P5Z1</accession>
<organism evidence="2 3">
    <name type="scientific">Bacteroides uniformis</name>
    <dbReference type="NCBI Taxonomy" id="820"/>
    <lineage>
        <taxon>Bacteria</taxon>
        <taxon>Pseudomonadati</taxon>
        <taxon>Bacteroidota</taxon>
        <taxon>Bacteroidia</taxon>
        <taxon>Bacteroidales</taxon>
        <taxon>Bacteroidaceae</taxon>
        <taxon>Bacteroides</taxon>
    </lineage>
</organism>
<feature type="transmembrane region" description="Helical" evidence="1">
    <location>
        <begin position="12"/>
        <end position="30"/>
    </location>
</feature>
<name>A0A174P5Z1_BACUN</name>
<gene>
    <name evidence="2" type="ORF">ERS852462_03983</name>
</gene>